<dbReference type="EMBL" id="CAMXCT030000646">
    <property type="protein sequence ID" value="CAL4768899.1"/>
    <property type="molecule type" value="Genomic_DNA"/>
</dbReference>
<protein>
    <submittedName>
        <fullName evidence="1">Uncharacterized protein</fullName>
    </submittedName>
</protein>
<reference evidence="1" key="1">
    <citation type="submission" date="2022-10" db="EMBL/GenBank/DDBJ databases">
        <authorList>
            <person name="Chen Y."/>
            <person name="Dougan E. K."/>
            <person name="Chan C."/>
            <person name="Rhodes N."/>
            <person name="Thang M."/>
        </authorList>
    </citation>
    <scope>NUCLEOTIDE SEQUENCE</scope>
</reference>
<dbReference type="EMBL" id="CAMXCT010000646">
    <property type="protein sequence ID" value="CAI3981587.1"/>
    <property type="molecule type" value="Genomic_DNA"/>
</dbReference>
<gene>
    <name evidence="1" type="ORF">C1SCF055_LOCUS9359</name>
</gene>
<reference evidence="2" key="2">
    <citation type="submission" date="2024-04" db="EMBL/GenBank/DDBJ databases">
        <authorList>
            <person name="Chen Y."/>
            <person name="Shah S."/>
            <person name="Dougan E. K."/>
            <person name="Thang M."/>
            <person name="Chan C."/>
        </authorList>
    </citation>
    <scope>NUCLEOTIDE SEQUENCE [LARGE SCALE GENOMIC DNA]</scope>
</reference>
<evidence type="ECO:0000313" key="1">
    <source>
        <dbReference type="EMBL" id="CAI3981587.1"/>
    </source>
</evidence>
<accession>A0A9P1BXL3</accession>
<organism evidence="1">
    <name type="scientific">Cladocopium goreaui</name>
    <dbReference type="NCBI Taxonomy" id="2562237"/>
    <lineage>
        <taxon>Eukaryota</taxon>
        <taxon>Sar</taxon>
        <taxon>Alveolata</taxon>
        <taxon>Dinophyceae</taxon>
        <taxon>Suessiales</taxon>
        <taxon>Symbiodiniaceae</taxon>
        <taxon>Cladocopium</taxon>
    </lineage>
</organism>
<evidence type="ECO:0000313" key="3">
    <source>
        <dbReference type="Proteomes" id="UP001152797"/>
    </source>
</evidence>
<dbReference type="EMBL" id="CAMXCT020000646">
    <property type="protein sequence ID" value="CAL1134962.1"/>
    <property type="molecule type" value="Genomic_DNA"/>
</dbReference>
<keyword evidence="3" id="KW-1185">Reference proteome</keyword>
<comment type="caution">
    <text evidence="1">The sequence shown here is derived from an EMBL/GenBank/DDBJ whole genome shotgun (WGS) entry which is preliminary data.</text>
</comment>
<evidence type="ECO:0000313" key="2">
    <source>
        <dbReference type="EMBL" id="CAL1134962.1"/>
    </source>
</evidence>
<name>A0A9P1BXL3_9DINO</name>
<proteinExistence type="predicted"/>
<dbReference type="Proteomes" id="UP001152797">
    <property type="component" value="Unassembled WGS sequence"/>
</dbReference>
<dbReference type="AlphaFoldDB" id="A0A9P1BXL3"/>
<sequence length="50" mass="5944">MRSLLTAQTEPKRQLIPVSLPSTVSKISCKPWRLRKESLRTISSWWIRFM</sequence>